<sequence>MIRIDDDDNIANMMEGSSPIAMCVSNRPIESDNIDYLPPTIPDIGPFDYSGYRRPTIPNNGPSILVMSLIRLDQTFFKGIYKGILLAVVGVDANENIFSITYVVVESENAASCTWFLELLNEQFSERPDLPALTILSDHQKRLQIAIEIVFPITEQGYCMNILADNFKKVYRNSALTKLYWKAALALTISDFDEYMAKIKSANAEAYNWIMLQHPKYWANTYFQRCRYNHLTSNISESFNQWILQARDITGSREAPNRTL</sequence>
<dbReference type="OMA" id="WASSHFL"/>
<dbReference type="Proteomes" id="UP000017836">
    <property type="component" value="Unassembled WGS sequence"/>
</dbReference>
<gene>
    <name evidence="2" type="ORF">AMTR_s00059p00205030</name>
</gene>
<reference evidence="3" key="1">
    <citation type="journal article" date="2013" name="Science">
        <title>The Amborella genome and the evolution of flowering plants.</title>
        <authorList>
            <consortium name="Amborella Genome Project"/>
        </authorList>
    </citation>
    <scope>NUCLEOTIDE SEQUENCE [LARGE SCALE GENOMIC DNA]</scope>
</reference>
<dbReference type="AlphaFoldDB" id="U5D8E1"/>
<keyword evidence="3" id="KW-1185">Reference proteome</keyword>
<accession>U5D8E1</accession>
<dbReference type="EMBL" id="KI392312">
    <property type="protein sequence ID" value="ERN17687.1"/>
    <property type="molecule type" value="Genomic_DNA"/>
</dbReference>
<dbReference type="eggNOG" id="ENOG502QV8R">
    <property type="taxonomic scope" value="Eukaryota"/>
</dbReference>
<dbReference type="HOGENOM" id="CLU_977758_0_0_1"/>
<protein>
    <recommendedName>
        <fullName evidence="1">MULE transposase domain-containing protein</fullName>
    </recommendedName>
</protein>
<organism evidence="2 3">
    <name type="scientific">Amborella trichopoda</name>
    <dbReference type="NCBI Taxonomy" id="13333"/>
    <lineage>
        <taxon>Eukaryota</taxon>
        <taxon>Viridiplantae</taxon>
        <taxon>Streptophyta</taxon>
        <taxon>Embryophyta</taxon>
        <taxon>Tracheophyta</taxon>
        <taxon>Spermatophyta</taxon>
        <taxon>Magnoliopsida</taxon>
        <taxon>Amborellales</taxon>
        <taxon>Amborellaceae</taxon>
        <taxon>Amborella</taxon>
    </lineage>
</organism>
<dbReference type="InterPro" id="IPR018289">
    <property type="entry name" value="MULE_transposase_dom"/>
</dbReference>
<dbReference type="PANTHER" id="PTHR31973:SF188">
    <property type="entry name" value="POLYPROTEIN, PUTATIVE-RELATED"/>
    <property type="match status" value="1"/>
</dbReference>
<dbReference type="Gramene" id="ERN17687">
    <property type="protein sequence ID" value="ERN17687"/>
    <property type="gene ID" value="AMTR_s00059p00205030"/>
</dbReference>
<feature type="domain" description="MULE transposase" evidence="1">
    <location>
        <begin position="70"/>
        <end position="161"/>
    </location>
</feature>
<dbReference type="Pfam" id="PF10551">
    <property type="entry name" value="MULE"/>
    <property type="match status" value="1"/>
</dbReference>
<dbReference type="PANTHER" id="PTHR31973">
    <property type="entry name" value="POLYPROTEIN, PUTATIVE-RELATED"/>
    <property type="match status" value="1"/>
</dbReference>
<evidence type="ECO:0000313" key="3">
    <source>
        <dbReference type="Proteomes" id="UP000017836"/>
    </source>
</evidence>
<name>U5D8E1_AMBTC</name>
<proteinExistence type="predicted"/>
<evidence type="ECO:0000313" key="2">
    <source>
        <dbReference type="EMBL" id="ERN17687.1"/>
    </source>
</evidence>
<evidence type="ECO:0000259" key="1">
    <source>
        <dbReference type="Pfam" id="PF10551"/>
    </source>
</evidence>